<dbReference type="InterPro" id="IPR027417">
    <property type="entry name" value="P-loop_NTPase"/>
</dbReference>
<evidence type="ECO:0000256" key="7">
    <source>
        <dbReference type="ARBA" id="ARBA00022840"/>
    </source>
</evidence>
<dbReference type="GO" id="GO:0005524">
    <property type="term" value="F:ATP binding"/>
    <property type="evidence" value="ECO:0007669"/>
    <property type="project" value="UniProtKB-KW"/>
</dbReference>
<evidence type="ECO:0000256" key="3">
    <source>
        <dbReference type="ARBA" id="ARBA00022448"/>
    </source>
</evidence>
<dbReference type="InterPro" id="IPR003439">
    <property type="entry name" value="ABC_transporter-like_ATP-bd"/>
</dbReference>
<evidence type="ECO:0000313" key="12">
    <source>
        <dbReference type="Proteomes" id="UP000240653"/>
    </source>
</evidence>
<dbReference type="InterPro" id="IPR050388">
    <property type="entry name" value="ABC_Ni/Peptide_Import"/>
</dbReference>
<keyword evidence="8" id="KW-1278">Translocase</keyword>
<dbReference type="PANTHER" id="PTHR43297">
    <property type="entry name" value="OLIGOPEPTIDE TRANSPORT ATP-BINDING PROTEIN APPD"/>
    <property type="match status" value="1"/>
</dbReference>
<dbReference type="CDD" id="cd03257">
    <property type="entry name" value="ABC_NikE_OppD_transporters"/>
    <property type="match status" value="1"/>
</dbReference>
<dbReference type="OrthoDB" id="9815712at2"/>
<evidence type="ECO:0000256" key="6">
    <source>
        <dbReference type="ARBA" id="ARBA00022741"/>
    </source>
</evidence>
<keyword evidence="3" id="KW-0813">Transport</keyword>
<dbReference type="PANTHER" id="PTHR43297:SF14">
    <property type="entry name" value="ATPASE AAA-TYPE CORE DOMAIN-CONTAINING PROTEIN"/>
    <property type="match status" value="1"/>
</dbReference>
<evidence type="ECO:0000256" key="8">
    <source>
        <dbReference type="ARBA" id="ARBA00022967"/>
    </source>
</evidence>
<feature type="domain" description="ABC transporter" evidence="10">
    <location>
        <begin position="6"/>
        <end position="255"/>
    </location>
</feature>
<evidence type="ECO:0000256" key="2">
    <source>
        <dbReference type="ARBA" id="ARBA00005417"/>
    </source>
</evidence>
<keyword evidence="12" id="KW-1185">Reference proteome</keyword>
<evidence type="ECO:0000313" key="11">
    <source>
        <dbReference type="EMBL" id="PSJ63068.1"/>
    </source>
</evidence>
<evidence type="ECO:0000256" key="1">
    <source>
        <dbReference type="ARBA" id="ARBA00004417"/>
    </source>
</evidence>
<evidence type="ECO:0000259" key="10">
    <source>
        <dbReference type="PROSITE" id="PS50893"/>
    </source>
</evidence>
<dbReference type="SUPFAM" id="SSF52540">
    <property type="entry name" value="P-loop containing nucleoside triphosphate hydrolases"/>
    <property type="match status" value="1"/>
</dbReference>
<dbReference type="InterPro" id="IPR017871">
    <property type="entry name" value="ABC_transporter-like_CS"/>
</dbReference>
<comment type="similarity">
    <text evidence="2">Belongs to the ABC transporter superfamily.</text>
</comment>
<evidence type="ECO:0000256" key="4">
    <source>
        <dbReference type="ARBA" id="ARBA00022475"/>
    </source>
</evidence>
<dbReference type="EMBL" id="PXYL01000002">
    <property type="protein sequence ID" value="PSJ63068.1"/>
    <property type="molecule type" value="Genomic_DNA"/>
</dbReference>
<gene>
    <name evidence="11" type="ORF">C7I85_05800</name>
</gene>
<dbReference type="RefSeq" id="WP_106722979.1">
    <property type="nucleotide sequence ID" value="NZ_PXYL01000002.1"/>
</dbReference>
<reference evidence="11 12" key="1">
    <citation type="submission" date="2018-03" db="EMBL/GenBank/DDBJ databases">
        <title>The draft genome of Mesorhizobium soli JCM 19897.</title>
        <authorList>
            <person name="Li L."/>
            <person name="Liu L."/>
            <person name="Liang L."/>
            <person name="Wang T."/>
            <person name="Zhang X."/>
        </authorList>
    </citation>
    <scope>NUCLEOTIDE SEQUENCE [LARGE SCALE GENOMIC DNA]</scope>
    <source>
        <strain evidence="11 12">JCM 19897</strain>
    </source>
</reference>
<keyword evidence="5" id="KW-0997">Cell inner membrane</keyword>
<dbReference type="Proteomes" id="UP000240653">
    <property type="component" value="Unassembled WGS sequence"/>
</dbReference>
<keyword evidence="9" id="KW-0472">Membrane</keyword>
<keyword evidence="6" id="KW-0547">Nucleotide-binding</keyword>
<keyword evidence="4" id="KW-1003">Cell membrane</keyword>
<dbReference type="Pfam" id="PF08352">
    <property type="entry name" value="oligo_HPY"/>
    <property type="match status" value="1"/>
</dbReference>
<dbReference type="PROSITE" id="PS00211">
    <property type="entry name" value="ABC_TRANSPORTER_1"/>
    <property type="match status" value="1"/>
</dbReference>
<keyword evidence="7 11" id="KW-0067">ATP-binding</keyword>
<evidence type="ECO:0000256" key="9">
    <source>
        <dbReference type="ARBA" id="ARBA00023136"/>
    </source>
</evidence>
<dbReference type="InterPro" id="IPR013563">
    <property type="entry name" value="Oligopep_ABC_C"/>
</dbReference>
<dbReference type="GO" id="GO:0055085">
    <property type="term" value="P:transmembrane transport"/>
    <property type="evidence" value="ECO:0007669"/>
    <property type="project" value="UniProtKB-ARBA"/>
</dbReference>
<dbReference type="InterPro" id="IPR003593">
    <property type="entry name" value="AAA+_ATPase"/>
</dbReference>
<sequence>MSEPVLKVSNLSIDYRTEQGRLKALRNIDLTIGAGEIVGVVGESGCGKSTLISAILRLMANNAEVTGGGIAINGRDLFKLSARELRMMRGAEVSIVFQDPMQSHNPVISIGRQMVDIQFRENISKKEKLNRAIAMLAEVGIPEPAEKMKQYPFELSGGMRQRLAIAMALLCRPKLLIADEPTTALDATLEVQILDKLKDLQQRYGCSVLFVSHHLGAVARLCDKVAVMYKGEVVESGDIDTVFSNPQHPYTRALIECDPAGLEERTRMLPTIPADFLEAARS</sequence>
<accession>A0A2P7SKQ1</accession>
<comment type="subcellular location">
    <subcellularLocation>
        <location evidence="1">Cell inner membrane</location>
        <topology evidence="1">Peripheral membrane protein</topology>
    </subcellularLocation>
</comment>
<proteinExistence type="inferred from homology"/>
<dbReference type="Gene3D" id="3.40.50.300">
    <property type="entry name" value="P-loop containing nucleotide triphosphate hydrolases"/>
    <property type="match status" value="1"/>
</dbReference>
<dbReference type="PROSITE" id="PS50893">
    <property type="entry name" value="ABC_TRANSPORTER_2"/>
    <property type="match status" value="1"/>
</dbReference>
<dbReference type="GO" id="GO:0015833">
    <property type="term" value="P:peptide transport"/>
    <property type="evidence" value="ECO:0007669"/>
    <property type="project" value="InterPro"/>
</dbReference>
<dbReference type="GO" id="GO:0005886">
    <property type="term" value="C:plasma membrane"/>
    <property type="evidence" value="ECO:0007669"/>
    <property type="project" value="UniProtKB-SubCell"/>
</dbReference>
<dbReference type="SMART" id="SM00382">
    <property type="entry name" value="AAA"/>
    <property type="match status" value="1"/>
</dbReference>
<dbReference type="AlphaFoldDB" id="A0A2P7SKQ1"/>
<name>A0A2P7SKQ1_9HYPH</name>
<dbReference type="FunFam" id="3.40.50.300:FF:000016">
    <property type="entry name" value="Oligopeptide ABC transporter ATP-binding component"/>
    <property type="match status" value="1"/>
</dbReference>
<protein>
    <submittedName>
        <fullName evidence="11">Peptide ABC transporter ATP-binding protein</fullName>
    </submittedName>
</protein>
<dbReference type="Pfam" id="PF00005">
    <property type="entry name" value="ABC_tran"/>
    <property type="match status" value="1"/>
</dbReference>
<evidence type="ECO:0000256" key="5">
    <source>
        <dbReference type="ARBA" id="ARBA00022519"/>
    </source>
</evidence>
<dbReference type="GO" id="GO:0016887">
    <property type="term" value="F:ATP hydrolysis activity"/>
    <property type="evidence" value="ECO:0007669"/>
    <property type="project" value="InterPro"/>
</dbReference>
<organism evidence="11 12">
    <name type="scientific">Pseudaminobacter soli</name>
    <name type="common">ex Li et al. 2025</name>
    <dbReference type="NCBI Taxonomy" id="1295366"/>
    <lineage>
        <taxon>Bacteria</taxon>
        <taxon>Pseudomonadati</taxon>
        <taxon>Pseudomonadota</taxon>
        <taxon>Alphaproteobacteria</taxon>
        <taxon>Hyphomicrobiales</taxon>
        <taxon>Phyllobacteriaceae</taxon>
        <taxon>Pseudaminobacter</taxon>
    </lineage>
</organism>
<comment type="caution">
    <text evidence="11">The sequence shown here is derived from an EMBL/GenBank/DDBJ whole genome shotgun (WGS) entry which is preliminary data.</text>
</comment>